<dbReference type="InterPro" id="IPR013249">
    <property type="entry name" value="RNA_pol_sigma70_r4_t2"/>
</dbReference>
<dbReference type="GO" id="GO:0003677">
    <property type="term" value="F:DNA binding"/>
    <property type="evidence" value="ECO:0007669"/>
    <property type="project" value="UniProtKB-KW"/>
</dbReference>
<dbReference type="InterPro" id="IPR013325">
    <property type="entry name" value="RNA_pol_sigma_r2"/>
</dbReference>
<evidence type="ECO:0000256" key="5">
    <source>
        <dbReference type="ARBA" id="ARBA00023163"/>
    </source>
</evidence>
<dbReference type="NCBIfam" id="TIGR02937">
    <property type="entry name" value="sigma70-ECF"/>
    <property type="match status" value="1"/>
</dbReference>
<comment type="similarity">
    <text evidence="1">Belongs to the sigma-70 factor family. ECF subfamily.</text>
</comment>
<dbReference type="Proteomes" id="UP000289482">
    <property type="component" value="Unassembled WGS sequence"/>
</dbReference>
<reference evidence="9 10" key="1">
    <citation type="submission" date="2019-01" db="EMBL/GenBank/DDBJ databases">
        <title>Draft genome sequences of the type strain Streptomyces sioyaensis DSM 40032 and its novel strain, TM32, a thermotolerant antibiotics-producing actinobacterium.</title>
        <authorList>
            <person name="Nakaew N."/>
            <person name="Lumyong S."/>
            <person name="Sloan W.T."/>
            <person name="Sungthong R."/>
        </authorList>
    </citation>
    <scope>NUCLEOTIDE SEQUENCE [LARGE SCALE GENOMIC DNA]</scope>
    <source>
        <strain evidence="9 10">DSM 40032</strain>
    </source>
</reference>
<sequence>MRRLAPEIHGEAEGGEPLALPPGFEEFVRAHRTSMLGLAISRLGDSHDAEEATQDAFLIAYRKWDRLMSAHNPIALLYRILQDCLTDRHRRRARLARREQLTADLPEPEDPQSFGLETPLAIAEAIDQLPSRQREVITLKYLVGLDNHEIAVTLGISHPTVSLHAKRGRQRLRDSLGL</sequence>
<dbReference type="InterPro" id="IPR014284">
    <property type="entry name" value="RNA_pol_sigma-70_dom"/>
</dbReference>
<keyword evidence="4" id="KW-0238">DNA-binding</keyword>
<dbReference type="GO" id="GO:0016987">
    <property type="term" value="F:sigma factor activity"/>
    <property type="evidence" value="ECO:0007669"/>
    <property type="project" value="UniProtKB-KW"/>
</dbReference>
<proteinExistence type="inferred from homology"/>
<organism evidence="9 10">
    <name type="scientific">Streptomyces sioyaensis</name>
    <dbReference type="NCBI Taxonomy" id="67364"/>
    <lineage>
        <taxon>Bacteria</taxon>
        <taxon>Bacillati</taxon>
        <taxon>Actinomycetota</taxon>
        <taxon>Actinomycetes</taxon>
        <taxon>Kitasatosporales</taxon>
        <taxon>Streptomycetaceae</taxon>
        <taxon>Streptomyces</taxon>
    </lineage>
</organism>
<accession>A0A4Q1R312</accession>
<dbReference type="Pfam" id="PF04542">
    <property type="entry name" value="Sigma70_r2"/>
    <property type="match status" value="1"/>
</dbReference>
<dbReference type="Gene3D" id="1.10.1740.10">
    <property type="match status" value="1"/>
</dbReference>
<evidence type="ECO:0000313" key="9">
    <source>
        <dbReference type="EMBL" id="RXS67641.1"/>
    </source>
</evidence>
<feature type="domain" description="RNA polymerase sigma-70 region 2" evidence="7">
    <location>
        <begin position="27"/>
        <end position="94"/>
    </location>
</feature>
<keyword evidence="5" id="KW-0804">Transcription</keyword>
<feature type="domain" description="RNA polymerase sigma factor 70 region 4 type 2" evidence="8">
    <location>
        <begin position="121"/>
        <end position="172"/>
    </location>
</feature>
<dbReference type="InterPro" id="IPR039425">
    <property type="entry name" value="RNA_pol_sigma-70-like"/>
</dbReference>
<dbReference type="CDD" id="cd06171">
    <property type="entry name" value="Sigma70_r4"/>
    <property type="match status" value="1"/>
</dbReference>
<comment type="caution">
    <text evidence="9">The sequence shown here is derived from an EMBL/GenBank/DDBJ whole genome shotgun (WGS) entry which is preliminary data.</text>
</comment>
<dbReference type="EMBL" id="SDIF01000024">
    <property type="protein sequence ID" value="RXS67641.1"/>
    <property type="molecule type" value="Genomic_DNA"/>
</dbReference>
<protein>
    <submittedName>
        <fullName evidence="9">Sigma-70 family RNA polymerase sigma factor</fullName>
    </submittedName>
</protein>
<evidence type="ECO:0000256" key="1">
    <source>
        <dbReference type="ARBA" id="ARBA00010641"/>
    </source>
</evidence>
<keyword evidence="3" id="KW-0731">Sigma factor</keyword>
<dbReference type="PANTHER" id="PTHR43133">
    <property type="entry name" value="RNA POLYMERASE ECF-TYPE SIGMA FACTO"/>
    <property type="match status" value="1"/>
</dbReference>
<dbReference type="Pfam" id="PF08281">
    <property type="entry name" value="Sigma70_r4_2"/>
    <property type="match status" value="1"/>
</dbReference>
<dbReference type="SUPFAM" id="SSF88659">
    <property type="entry name" value="Sigma3 and sigma4 domains of RNA polymerase sigma factors"/>
    <property type="match status" value="1"/>
</dbReference>
<gene>
    <name evidence="9" type="ORF">EST54_11610</name>
</gene>
<keyword evidence="2" id="KW-0805">Transcription regulation</keyword>
<evidence type="ECO:0000256" key="3">
    <source>
        <dbReference type="ARBA" id="ARBA00023082"/>
    </source>
</evidence>
<dbReference type="PANTHER" id="PTHR43133:SF8">
    <property type="entry name" value="RNA POLYMERASE SIGMA FACTOR HI_1459-RELATED"/>
    <property type="match status" value="1"/>
</dbReference>
<dbReference type="InterPro" id="IPR007627">
    <property type="entry name" value="RNA_pol_sigma70_r2"/>
</dbReference>
<evidence type="ECO:0000256" key="6">
    <source>
        <dbReference type="SAM" id="MobiDB-lite"/>
    </source>
</evidence>
<evidence type="ECO:0000259" key="8">
    <source>
        <dbReference type="Pfam" id="PF08281"/>
    </source>
</evidence>
<dbReference type="RefSeq" id="WP_203525345.1">
    <property type="nucleotide sequence ID" value="NZ_JABZEL010000008.1"/>
</dbReference>
<evidence type="ECO:0000256" key="2">
    <source>
        <dbReference type="ARBA" id="ARBA00023015"/>
    </source>
</evidence>
<dbReference type="GO" id="GO:0006352">
    <property type="term" value="P:DNA-templated transcription initiation"/>
    <property type="evidence" value="ECO:0007669"/>
    <property type="project" value="InterPro"/>
</dbReference>
<dbReference type="AlphaFoldDB" id="A0A4Q1R312"/>
<dbReference type="InterPro" id="IPR036388">
    <property type="entry name" value="WH-like_DNA-bd_sf"/>
</dbReference>
<dbReference type="SUPFAM" id="SSF88946">
    <property type="entry name" value="Sigma2 domain of RNA polymerase sigma factors"/>
    <property type="match status" value="1"/>
</dbReference>
<dbReference type="Gene3D" id="1.10.10.10">
    <property type="entry name" value="Winged helix-like DNA-binding domain superfamily/Winged helix DNA-binding domain"/>
    <property type="match status" value="1"/>
</dbReference>
<keyword evidence="10" id="KW-1185">Reference proteome</keyword>
<evidence type="ECO:0000313" key="10">
    <source>
        <dbReference type="Proteomes" id="UP000289482"/>
    </source>
</evidence>
<feature type="region of interest" description="Disordered" evidence="6">
    <location>
        <begin position="1"/>
        <end position="20"/>
    </location>
</feature>
<dbReference type="GeneID" id="95778627"/>
<name>A0A4Q1R312_9ACTN</name>
<evidence type="ECO:0000259" key="7">
    <source>
        <dbReference type="Pfam" id="PF04542"/>
    </source>
</evidence>
<evidence type="ECO:0000256" key="4">
    <source>
        <dbReference type="ARBA" id="ARBA00023125"/>
    </source>
</evidence>
<feature type="compositionally biased region" description="Basic and acidic residues" evidence="6">
    <location>
        <begin position="1"/>
        <end position="12"/>
    </location>
</feature>
<dbReference type="InterPro" id="IPR013324">
    <property type="entry name" value="RNA_pol_sigma_r3/r4-like"/>
</dbReference>